<gene>
    <name evidence="4" type="ORF">CLV40_116122</name>
</gene>
<proteinExistence type="predicted"/>
<dbReference type="Pfam" id="PF03861">
    <property type="entry name" value="ANTAR"/>
    <property type="match status" value="1"/>
</dbReference>
<reference evidence="4 5" key="1">
    <citation type="submission" date="2018-02" db="EMBL/GenBank/DDBJ databases">
        <title>Genomic Encyclopedia of Archaeal and Bacterial Type Strains, Phase II (KMG-II): from individual species to whole genera.</title>
        <authorList>
            <person name="Goeker M."/>
        </authorList>
    </citation>
    <scope>NUCLEOTIDE SEQUENCE [LARGE SCALE GENOMIC DNA]</scope>
    <source>
        <strain evidence="4 5">YU 961-1</strain>
    </source>
</reference>
<dbReference type="EMBL" id="PTIX01000016">
    <property type="protein sequence ID" value="PPK65079.1"/>
    <property type="molecule type" value="Genomic_DNA"/>
</dbReference>
<dbReference type="Gene3D" id="1.10.10.10">
    <property type="entry name" value="Winged helix-like DNA-binding domain superfamily/Winged helix DNA-binding domain"/>
    <property type="match status" value="1"/>
</dbReference>
<accession>A0A2S6GIN3</accession>
<dbReference type="SUPFAM" id="SSF55781">
    <property type="entry name" value="GAF domain-like"/>
    <property type="match status" value="1"/>
</dbReference>
<dbReference type="Proteomes" id="UP000239203">
    <property type="component" value="Unassembled WGS sequence"/>
</dbReference>
<evidence type="ECO:0000256" key="2">
    <source>
        <dbReference type="ARBA" id="ARBA00023163"/>
    </source>
</evidence>
<dbReference type="InterPro" id="IPR029016">
    <property type="entry name" value="GAF-like_dom_sf"/>
</dbReference>
<keyword evidence="1" id="KW-0805">Transcription regulation</keyword>
<dbReference type="GO" id="GO:0003723">
    <property type="term" value="F:RNA binding"/>
    <property type="evidence" value="ECO:0007669"/>
    <property type="project" value="InterPro"/>
</dbReference>
<sequence length="247" mass="26288">MRCGLVGGRRPVVDAGDDAVRRIRETVLDRLRDGGTGLEALGRVCHACVELLPIDGASVSVMTGFTGRESLYATDEVAARIEAVQFSLGEGPCFQAFDTRRPVLAPDLRTVAWPVFAAEIAAEPVGALFGFPLVAGAISIGAMDMYRRAPGWMSAEEVGLALRLVDVVTLVLLGLRHGGVDGAWSDLPLSHVHVHQATGVLIAAFDLPPEQALARLRGYAFATGRLVDDVADDLVSQRIRPEDLGLP</sequence>
<dbReference type="Gene3D" id="3.30.450.40">
    <property type="match status" value="1"/>
</dbReference>
<feature type="domain" description="ANTAR" evidence="3">
    <location>
        <begin position="180"/>
        <end position="235"/>
    </location>
</feature>
<dbReference type="InterPro" id="IPR036388">
    <property type="entry name" value="WH-like_DNA-bd_sf"/>
</dbReference>
<dbReference type="PIRSF" id="PIRSF036625">
    <property type="entry name" value="GAF_ANTAR"/>
    <property type="match status" value="1"/>
</dbReference>
<dbReference type="InterPro" id="IPR012074">
    <property type="entry name" value="GAF_ANTAR"/>
</dbReference>
<evidence type="ECO:0000256" key="1">
    <source>
        <dbReference type="ARBA" id="ARBA00023015"/>
    </source>
</evidence>
<dbReference type="Pfam" id="PF13185">
    <property type="entry name" value="GAF_2"/>
    <property type="match status" value="1"/>
</dbReference>
<protein>
    <submittedName>
        <fullName evidence="4">GAF domain-containing protein</fullName>
    </submittedName>
</protein>
<keyword evidence="2" id="KW-0804">Transcription</keyword>
<dbReference type="InterPro" id="IPR005561">
    <property type="entry name" value="ANTAR"/>
</dbReference>
<organism evidence="4 5">
    <name type="scientific">Actinokineospora auranticolor</name>
    <dbReference type="NCBI Taxonomy" id="155976"/>
    <lineage>
        <taxon>Bacteria</taxon>
        <taxon>Bacillati</taxon>
        <taxon>Actinomycetota</taxon>
        <taxon>Actinomycetes</taxon>
        <taxon>Pseudonocardiales</taxon>
        <taxon>Pseudonocardiaceae</taxon>
        <taxon>Actinokineospora</taxon>
    </lineage>
</organism>
<dbReference type="SMART" id="SM01012">
    <property type="entry name" value="ANTAR"/>
    <property type="match status" value="1"/>
</dbReference>
<evidence type="ECO:0000259" key="3">
    <source>
        <dbReference type="SMART" id="SM01012"/>
    </source>
</evidence>
<comment type="caution">
    <text evidence="4">The sequence shown here is derived from an EMBL/GenBank/DDBJ whole genome shotgun (WGS) entry which is preliminary data.</text>
</comment>
<dbReference type="AlphaFoldDB" id="A0A2S6GIN3"/>
<keyword evidence="5" id="KW-1185">Reference proteome</keyword>
<evidence type="ECO:0000313" key="4">
    <source>
        <dbReference type="EMBL" id="PPK65079.1"/>
    </source>
</evidence>
<evidence type="ECO:0000313" key="5">
    <source>
        <dbReference type="Proteomes" id="UP000239203"/>
    </source>
</evidence>
<name>A0A2S6GIN3_9PSEU</name>
<dbReference type="InterPro" id="IPR003018">
    <property type="entry name" value="GAF"/>
</dbReference>